<protein>
    <submittedName>
        <fullName evidence="1">Putative ovule protein</fullName>
    </submittedName>
</protein>
<dbReference type="EMBL" id="GEDG01025099">
    <property type="protein sequence ID" value="JAP15486.1"/>
    <property type="molecule type" value="Transcribed_RNA"/>
</dbReference>
<name>A0A0V0H511_SOLCH</name>
<sequence>MCTYLYIFFYNYDVYATYITPRISITSHQQHIHTYKSFTRTRKLKILNPISQHKQINRLNY</sequence>
<evidence type="ECO:0000313" key="1">
    <source>
        <dbReference type="EMBL" id="JAP15486.1"/>
    </source>
</evidence>
<organism evidence="1">
    <name type="scientific">Solanum chacoense</name>
    <name type="common">Chaco potato</name>
    <dbReference type="NCBI Taxonomy" id="4108"/>
    <lineage>
        <taxon>Eukaryota</taxon>
        <taxon>Viridiplantae</taxon>
        <taxon>Streptophyta</taxon>
        <taxon>Embryophyta</taxon>
        <taxon>Tracheophyta</taxon>
        <taxon>Spermatophyta</taxon>
        <taxon>Magnoliopsida</taxon>
        <taxon>eudicotyledons</taxon>
        <taxon>Gunneridae</taxon>
        <taxon>Pentapetalae</taxon>
        <taxon>asterids</taxon>
        <taxon>lamiids</taxon>
        <taxon>Solanales</taxon>
        <taxon>Solanaceae</taxon>
        <taxon>Solanoideae</taxon>
        <taxon>Solaneae</taxon>
        <taxon>Solanum</taxon>
    </lineage>
</organism>
<accession>A0A0V0H511</accession>
<proteinExistence type="predicted"/>
<feature type="non-terminal residue" evidence="1">
    <location>
        <position position="61"/>
    </location>
</feature>
<dbReference type="AlphaFoldDB" id="A0A0V0H511"/>
<reference evidence="1" key="1">
    <citation type="submission" date="2015-12" db="EMBL/GenBank/DDBJ databases">
        <title>Gene expression during late stages of embryo sac development: a critical building block for successful pollen-pistil interactions.</title>
        <authorList>
            <person name="Liu Y."/>
            <person name="Joly V."/>
            <person name="Sabar M."/>
            <person name="Matton D.P."/>
        </authorList>
    </citation>
    <scope>NUCLEOTIDE SEQUENCE</scope>
</reference>